<dbReference type="AlphaFoldDB" id="A0A1N7D3N8"/>
<protein>
    <submittedName>
        <fullName evidence="2">Alpha/beta hydrolase family protein</fullName>
    </submittedName>
</protein>
<dbReference type="InterPro" id="IPR000073">
    <property type="entry name" value="AB_hydrolase_1"/>
</dbReference>
<evidence type="ECO:0000313" key="3">
    <source>
        <dbReference type="Proteomes" id="UP000186218"/>
    </source>
</evidence>
<proteinExistence type="predicted"/>
<dbReference type="EMBL" id="FTNT01000001">
    <property type="protein sequence ID" value="SIR70357.1"/>
    <property type="molecule type" value="Genomic_DNA"/>
</dbReference>
<dbReference type="Proteomes" id="UP000186218">
    <property type="component" value="Unassembled WGS sequence"/>
</dbReference>
<feature type="domain" description="AB hydrolase-1" evidence="1">
    <location>
        <begin position="5"/>
        <end position="221"/>
    </location>
</feature>
<dbReference type="RefSeq" id="WP_076476450.1">
    <property type="nucleotide sequence ID" value="NZ_FTNT01000001.1"/>
</dbReference>
<dbReference type="PANTHER" id="PTHR37017">
    <property type="entry name" value="AB HYDROLASE-1 DOMAIN-CONTAINING PROTEIN-RELATED"/>
    <property type="match status" value="1"/>
</dbReference>
<sequence>MATYVLVPGAASDPAYWRFVIDELTALGHTAIPVDLPSEDDTADLTDYAETVVTQVVHARPPDSDDPVVVVAHSFGGFTGPLVVDRLAAAALVFVSAMVPRPGERPADWWSNTQTASAQRRAAAEGGWDASDMDALFYNGVDAALVATEIERGQSETPSRAPWPGVGLPEVSTRFLVLRDDRFFPEAFMRGMVAERLPGVEPDIVDGGHMAMLSHPRAIARYLHDVASSL</sequence>
<evidence type="ECO:0000259" key="1">
    <source>
        <dbReference type="Pfam" id="PF12697"/>
    </source>
</evidence>
<dbReference type="STRING" id="1344003.SAMN05445060_0555"/>
<dbReference type="Gene3D" id="3.40.50.1820">
    <property type="entry name" value="alpha/beta hydrolase"/>
    <property type="match status" value="1"/>
</dbReference>
<accession>A0A1N7D3N8</accession>
<name>A0A1N7D3N8_9NOCA</name>
<keyword evidence="2" id="KW-0378">Hydrolase</keyword>
<evidence type="ECO:0000313" key="2">
    <source>
        <dbReference type="EMBL" id="SIR70357.1"/>
    </source>
</evidence>
<dbReference type="SUPFAM" id="SSF53474">
    <property type="entry name" value="alpha/beta-Hydrolases"/>
    <property type="match status" value="1"/>
</dbReference>
<dbReference type="Pfam" id="PF12697">
    <property type="entry name" value="Abhydrolase_6"/>
    <property type="match status" value="1"/>
</dbReference>
<gene>
    <name evidence="2" type="ORF">SAMN05445060_0555</name>
</gene>
<keyword evidence="3" id="KW-1185">Reference proteome</keyword>
<dbReference type="OrthoDB" id="9773549at2"/>
<reference evidence="2 3" key="1">
    <citation type="submission" date="2017-01" db="EMBL/GenBank/DDBJ databases">
        <authorList>
            <person name="Mah S.A."/>
            <person name="Swanson W.J."/>
            <person name="Moy G.W."/>
            <person name="Vacquier V.D."/>
        </authorList>
    </citation>
    <scope>NUCLEOTIDE SEQUENCE [LARGE SCALE GENOMIC DNA]</scope>
    <source>
        <strain evidence="2 3">CPCC 203464</strain>
    </source>
</reference>
<dbReference type="PANTHER" id="PTHR37017:SF11">
    <property type="entry name" value="ESTERASE_LIPASE_THIOESTERASE DOMAIN-CONTAINING PROTEIN"/>
    <property type="match status" value="1"/>
</dbReference>
<dbReference type="InterPro" id="IPR029058">
    <property type="entry name" value="AB_hydrolase_fold"/>
</dbReference>
<dbReference type="InterPro" id="IPR052897">
    <property type="entry name" value="Sec-Metab_Biosynth_Hydrolase"/>
</dbReference>
<organism evidence="2 3">
    <name type="scientific">Williamsia sterculiae</name>
    <dbReference type="NCBI Taxonomy" id="1344003"/>
    <lineage>
        <taxon>Bacteria</taxon>
        <taxon>Bacillati</taxon>
        <taxon>Actinomycetota</taxon>
        <taxon>Actinomycetes</taxon>
        <taxon>Mycobacteriales</taxon>
        <taxon>Nocardiaceae</taxon>
        <taxon>Williamsia</taxon>
    </lineage>
</organism>
<dbReference type="GO" id="GO:0016787">
    <property type="term" value="F:hydrolase activity"/>
    <property type="evidence" value="ECO:0007669"/>
    <property type="project" value="UniProtKB-KW"/>
</dbReference>